<feature type="compositionally biased region" description="Polar residues" evidence="1">
    <location>
        <begin position="87"/>
        <end position="119"/>
    </location>
</feature>
<evidence type="ECO:0000313" key="2">
    <source>
        <dbReference type="EMBL" id="MEQ2165317.1"/>
    </source>
</evidence>
<evidence type="ECO:0000256" key="1">
    <source>
        <dbReference type="SAM" id="MobiDB-lite"/>
    </source>
</evidence>
<feature type="compositionally biased region" description="Acidic residues" evidence="1">
    <location>
        <begin position="1"/>
        <end position="19"/>
    </location>
</feature>
<accession>A0ABV0N1P5</accession>
<dbReference type="EMBL" id="JAHRIO010021152">
    <property type="protein sequence ID" value="MEQ2165317.1"/>
    <property type="molecule type" value="Genomic_DNA"/>
</dbReference>
<feature type="compositionally biased region" description="Basic and acidic residues" evidence="1">
    <location>
        <begin position="34"/>
        <end position="46"/>
    </location>
</feature>
<gene>
    <name evidence="2" type="ORF">GOODEAATRI_015595</name>
</gene>
<evidence type="ECO:0000313" key="3">
    <source>
        <dbReference type="Proteomes" id="UP001476798"/>
    </source>
</evidence>
<proteinExistence type="predicted"/>
<reference evidence="2 3" key="1">
    <citation type="submission" date="2021-06" db="EMBL/GenBank/DDBJ databases">
        <authorList>
            <person name="Palmer J.M."/>
        </authorList>
    </citation>
    <scope>NUCLEOTIDE SEQUENCE [LARGE SCALE GENOMIC DNA]</scope>
    <source>
        <strain evidence="2 3">GA_2019</strain>
        <tissue evidence="2">Muscle</tissue>
    </source>
</reference>
<dbReference type="Proteomes" id="UP001476798">
    <property type="component" value="Unassembled WGS sequence"/>
</dbReference>
<feature type="non-terminal residue" evidence="2">
    <location>
        <position position="1"/>
    </location>
</feature>
<comment type="caution">
    <text evidence="2">The sequence shown here is derived from an EMBL/GenBank/DDBJ whole genome shotgun (WGS) entry which is preliminary data.</text>
</comment>
<protein>
    <submittedName>
        <fullName evidence="2">Uncharacterized protein</fullName>
    </submittedName>
</protein>
<keyword evidence="3" id="KW-1185">Reference proteome</keyword>
<organism evidence="2 3">
    <name type="scientific">Goodea atripinnis</name>
    <dbReference type="NCBI Taxonomy" id="208336"/>
    <lineage>
        <taxon>Eukaryota</taxon>
        <taxon>Metazoa</taxon>
        <taxon>Chordata</taxon>
        <taxon>Craniata</taxon>
        <taxon>Vertebrata</taxon>
        <taxon>Euteleostomi</taxon>
        <taxon>Actinopterygii</taxon>
        <taxon>Neopterygii</taxon>
        <taxon>Teleostei</taxon>
        <taxon>Neoteleostei</taxon>
        <taxon>Acanthomorphata</taxon>
        <taxon>Ovalentaria</taxon>
        <taxon>Atherinomorphae</taxon>
        <taxon>Cyprinodontiformes</taxon>
        <taxon>Goodeidae</taxon>
        <taxon>Goodea</taxon>
    </lineage>
</organism>
<feature type="region of interest" description="Disordered" evidence="1">
    <location>
        <begin position="1"/>
        <end position="119"/>
    </location>
</feature>
<name>A0ABV0N1P5_9TELE</name>
<sequence>SDMDEEDEQEDQEELEVEEQPSNPSDLGGVPWKEAVELHGKLRGDQGDDLEGEAVAHSPVDPNTIPSLVRAQLDSEGDQDDPLASVLQHSQPSELTQPSSTGNPPRGATNRTQIRASTC</sequence>